<organism evidence="2">
    <name type="scientific">Thermomicrobium roseum</name>
    <dbReference type="NCBI Taxonomy" id="500"/>
    <lineage>
        <taxon>Bacteria</taxon>
        <taxon>Pseudomonadati</taxon>
        <taxon>Thermomicrobiota</taxon>
        <taxon>Thermomicrobia</taxon>
        <taxon>Thermomicrobiales</taxon>
        <taxon>Thermomicrobiaceae</taxon>
        <taxon>Thermomicrobium</taxon>
    </lineage>
</organism>
<gene>
    <name evidence="2" type="ORF">ENP47_00650</name>
</gene>
<dbReference type="AlphaFoldDB" id="A0A7C1K4S0"/>
<dbReference type="EMBL" id="DSJL01000001">
    <property type="protein sequence ID" value="HEF64113.1"/>
    <property type="molecule type" value="Genomic_DNA"/>
</dbReference>
<name>A0A7C1K4S0_THERO</name>
<sequence length="81" mass="9489">MSVESMVKKLRRQAAKRVNQRLKQPKHSVPHRYPFKYRQSKEGRVPLTPEDAVAMLRWRAARKAHKQQAGNEEQKAAKGKR</sequence>
<evidence type="ECO:0000256" key="1">
    <source>
        <dbReference type="SAM" id="MobiDB-lite"/>
    </source>
</evidence>
<comment type="caution">
    <text evidence="2">The sequence shown here is derived from an EMBL/GenBank/DDBJ whole genome shotgun (WGS) entry which is preliminary data.</text>
</comment>
<protein>
    <submittedName>
        <fullName evidence="2">Uncharacterized protein</fullName>
    </submittedName>
</protein>
<feature type="region of interest" description="Disordered" evidence="1">
    <location>
        <begin position="1"/>
        <end position="32"/>
    </location>
</feature>
<reference evidence="2" key="1">
    <citation type="journal article" date="2020" name="mSystems">
        <title>Genome- and Community-Level Interaction Insights into Carbon Utilization and Element Cycling Functions of Hydrothermarchaeota in Hydrothermal Sediment.</title>
        <authorList>
            <person name="Zhou Z."/>
            <person name="Liu Y."/>
            <person name="Xu W."/>
            <person name="Pan J."/>
            <person name="Luo Z.H."/>
            <person name="Li M."/>
        </authorList>
    </citation>
    <scope>NUCLEOTIDE SEQUENCE [LARGE SCALE GENOMIC DNA]</scope>
    <source>
        <strain evidence="2">SpSt-222</strain>
    </source>
</reference>
<accession>A0A7C1K4S0</accession>
<evidence type="ECO:0000313" key="2">
    <source>
        <dbReference type="EMBL" id="HEF64113.1"/>
    </source>
</evidence>
<proteinExistence type="predicted"/>
<feature type="compositionally biased region" description="Basic residues" evidence="1">
    <location>
        <begin position="8"/>
        <end position="32"/>
    </location>
</feature>